<evidence type="ECO:0000259" key="2">
    <source>
        <dbReference type="PROSITE" id="PS51309"/>
    </source>
</evidence>
<feature type="region of interest" description="Disordered" evidence="1">
    <location>
        <begin position="1"/>
        <end position="20"/>
    </location>
</feature>
<dbReference type="InterPro" id="IPR036053">
    <property type="entry name" value="PABP-dom"/>
</dbReference>
<dbReference type="SUPFAM" id="SSF63570">
    <property type="entry name" value="PABC (PABP) domain"/>
    <property type="match status" value="1"/>
</dbReference>
<dbReference type="GO" id="GO:0003723">
    <property type="term" value="F:RNA binding"/>
    <property type="evidence" value="ECO:0007669"/>
    <property type="project" value="InterPro"/>
</dbReference>
<dbReference type="EMBL" id="MN739655">
    <property type="protein sequence ID" value="QHT18444.1"/>
    <property type="molecule type" value="Genomic_DNA"/>
</dbReference>
<name>A0A6C0DQ24_9ZZZZ</name>
<evidence type="ECO:0000313" key="3">
    <source>
        <dbReference type="EMBL" id="QHT18444.1"/>
    </source>
</evidence>
<dbReference type="Pfam" id="PF00658">
    <property type="entry name" value="MLLE"/>
    <property type="match status" value="1"/>
</dbReference>
<organism evidence="3">
    <name type="scientific">viral metagenome</name>
    <dbReference type="NCBI Taxonomy" id="1070528"/>
    <lineage>
        <taxon>unclassified sequences</taxon>
        <taxon>metagenomes</taxon>
        <taxon>organismal metagenomes</taxon>
    </lineage>
</organism>
<feature type="domain" description="PABC" evidence="2">
    <location>
        <begin position="173"/>
        <end position="266"/>
    </location>
</feature>
<protein>
    <recommendedName>
        <fullName evidence="2">PABC domain-containing protein</fullName>
    </recommendedName>
</protein>
<evidence type="ECO:0000256" key="1">
    <source>
        <dbReference type="SAM" id="MobiDB-lite"/>
    </source>
</evidence>
<sequence>MTEAPLWPFNAELDKPEHQSPRPCKNGANCTYDGCCVFVHPGEQGIGRKLFPSRNMVDEEGVSHLQTAVVRLIGSPTVPVGFYERRHQRLSWPKWCEMNKLPMPVYKKKVLSHERREVIQLHQEPVATARPVTVGIPIMRTSTIPPVLVHQGIAYYPFPPIMYPEAQYAPVPFTPLPSLLQKQEPVKTKRDILGEELFIKIEEGMKQVEVQEHIKKLENNSKMTVGKITGMLLELDEESIREIIENSSALAESVLEACDVLAEVPKAN</sequence>
<dbReference type="PROSITE" id="PS51309">
    <property type="entry name" value="PABC"/>
    <property type="match status" value="1"/>
</dbReference>
<proteinExistence type="predicted"/>
<dbReference type="Gene3D" id="1.10.1900.10">
    <property type="entry name" value="c-terminal domain of poly(a) binding protein"/>
    <property type="match status" value="1"/>
</dbReference>
<dbReference type="SMART" id="SM00517">
    <property type="entry name" value="PolyA"/>
    <property type="match status" value="1"/>
</dbReference>
<accession>A0A6C0DQ24</accession>
<dbReference type="AlphaFoldDB" id="A0A6C0DQ24"/>
<dbReference type="InterPro" id="IPR002004">
    <property type="entry name" value="PABP_HYD_C"/>
</dbReference>
<reference evidence="3" key="1">
    <citation type="journal article" date="2020" name="Nature">
        <title>Giant virus diversity and host interactions through global metagenomics.</title>
        <authorList>
            <person name="Schulz F."/>
            <person name="Roux S."/>
            <person name="Paez-Espino D."/>
            <person name="Jungbluth S."/>
            <person name="Walsh D.A."/>
            <person name="Denef V.J."/>
            <person name="McMahon K.D."/>
            <person name="Konstantinidis K.T."/>
            <person name="Eloe-Fadrosh E.A."/>
            <person name="Kyrpides N.C."/>
            <person name="Woyke T."/>
        </authorList>
    </citation>
    <scope>NUCLEOTIDE SEQUENCE</scope>
    <source>
        <strain evidence="3">GVMAG-M-3300023174-46</strain>
    </source>
</reference>